<evidence type="ECO:0000313" key="3">
    <source>
        <dbReference type="Proteomes" id="UP000645517"/>
    </source>
</evidence>
<dbReference type="InterPro" id="IPR007555">
    <property type="entry name" value="DUF499"/>
</dbReference>
<evidence type="ECO:0000256" key="1">
    <source>
        <dbReference type="SAM" id="MobiDB-lite"/>
    </source>
</evidence>
<proteinExistence type="predicted"/>
<dbReference type="Pfam" id="PF04465">
    <property type="entry name" value="DUF499"/>
    <property type="match status" value="1"/>
</dbReference>
<evidence type="ECO:0000313" key="2">
    <source>
        <dbReference type="EMBL" id="GGN46065.1"/>
    </source>
</evidence>
<dbReference type="EMBL" id="BMOR01000030">
    <property type="protein sequence ID" value="GGN46065.1"/>
    <property type="molecule type" value="Genomic_DNA"/>
</dbReference>
<organism evidence="2 3">
    <name type="scientific">Deinococcus daejeonensis</name>
    <dbReference type="NCBI Taxonomy" id="1007098"/>
    <lineage>
        <taxon>Bacteria</taxon>
        <taxon>Thermotogati</taxon>
        <taxon>Deinococcota</taxon>
        <taxon>Deinococci</taxon>
        <taxon>Deinococcales</taxon>
        <taxon>Deinococcaceae</taxon>
        <taxon>Deinococcus</taxon>
    </lineage>
</organism>
<gene>
    <name evidence="2" type="ORF">GCM10010842_36260</name>
</gene>
<evidence type="ECO:0008006" key="4">
    <source>
        <dbReference type="Google" id="ProtNLM"/>
    </source>
</evidence>
<comment type="caution">
    <text evidence="2">The sequence shown here is derived from an EMBL/GenBank/DDBJ whole genome shotgun (WGS) entry which is preliminary data.</text>
</comment>
<accession>A0ABQ2JIC1</accession>
<keyword evidence="3" id="KW-1185">Reference proteome</keyword>
<dbReference type="Proteomes" id="UP000645517">
    <property type="component" value="Unassembled WGS sequence"/>
</dbReference>
<feature type="compositionally biased region" description="Basic and acidic residues" evidence="1">
    <location>
        <begin position="848"/>
        <end position="869"/>
    </location>
</feature>
<reference evidence="3" key="1">
    <citation type="journal article" date="2019" name="Int. J. Syst. Evol. Microbiol.">
        <title>The Global Catalogue of Microorganisms (GCM) 10K type strain sequencing project: providing services to taxonomists for standard genome sequencing and annotation.</title>
        <authorList>
            <consortium name="The Broad Institute Genomics Platform"/>
            <consortium name="The Broad Institute Genome Sequencing Center for Infectious Disease"/>
            <person name="Wu L."/>
            <person name="Ma J."/>
        </authorList>
    </citation>
    <scope>NUCLEOTIDE SEQUENCE [LARGE SCALE GENOMIC DNA]</scope>
    <source>
        <strain evidence="3">JCM 16918</strain>
    </source>
</reference>
<protein>
    <recommendedName>
        <fullName evidence="4">ATP-binding protein</fullName>
    </recommendedName>
</protein>
<sequence length="959" mass="107997">MTMTLKPWRQIATPRSDVLKGEVKQSEFAADLTKVRVGQAPPEYQDPKQFFQRTYLTRGMEMLLRTVAERIAGMGGEPVVQLQTAFGGGKTHSLLAVYHLARGEVSTSEMPGIPPILDGRVDVSDVLAERPTVQLSNRAIHDLPKARVVVLDGNNLAPSQPMPRGKLKVHTLWGELAWQLGGEDAYALVRASDENGTAPGKELLTQLISEHAPCVILMDELVAYYRQFEDGQQLSGGTFDTNISFIQQLTEALSAVPNAMLLASLPESEREAGGKRGEQALAALSYYLNRVQALWKPVTSKESFQIVRRRMFENISDQSAVASVCQAFADHYVQNGGEFPSETQMSLYVERMREEYPIHPEVFDRLYEDWSSLPDFQRTRGVLKFMAKAIHALWTQGNQDPLIMPGNMPFDDAATRDDLIYYLPAGWDPVVERDVEQEAARIENEEPRLGSVQACRRSTHTIFMGSAPGSVKSGIRGIDLQHVLLGMSIPGQPLSVYVDALRKLRDRLHYLNVDGDVGEERYWFDVRPNLRREMEERKKRFKDAEDIFPEVRRRLTEVLPRGGFGGVHVMTEHADIPDDVQLRLVVLPMDAPHHATVQENAKAVARAGNALRNRGNVPRSYQNRLIFLAPDANETGRLREHTLSYLAWQSIHKDVQDVKLNLDQLQARQARQSLDMAERVLRQAIRDTYKYVLVPSQDARPGKVDDLRWEHFKLSTTPGPLTGEVEKILKDNELVIDEWAPFHLKRQLDTWFWKDDRPAVKAWDVWETFSKQVYLPRLKHENVLKDTIQRGTSSREFFGIAQGMMDGKYSGFKFGESAMFTLDRDALLIAPGDAQSHLDTLIPPSPPEKPEHPGDDTTHLDGGDKKPSGDNRVTTLPDTKSTVIKRAYHASVELDPATATVQFAEIMQEVLQHLRALPGTKLSLTVEIQAEASDSFSDGVQRTVRENAKHLGFKTSIFE</sequence>
<dbReference type="RefSeq" id="WP_229782279.1">
    <property type="nucleotide sequence ID" value="NZ_BMOR01000030.1"/>
</dbReference>
<name>A0ABQ2JIC1_9DEIO</name>
<feature type="region of interest" description="Disordered" evidence="1">
    <location>
        <begin position="836"/>
        <end position="878"/>
    </location>
</feature>